<dbReference type="InterPro" id="IPR003745">
    <property type="entry name" value="DUF166"/>
</dbReference>
<comment type="caution">
    <text evidence="1">The sequence shown here is derived from an EMBL/GenBank/DDBJ whole genome shotgun (WGS) entry which is preliminary data.</text>
</comment>
<evidence type="ECO:0000313" key="1">
    <source>
        <dbReference type="EMBL" id="TKJ36859.1"/>
    </source>
</evidence>
<sequence>MLKLLIICSEPTDQPQRPGPFDRTFDTAWADRFIKHLKNDRTFCTGCGDSCIHCRDWRVTDFSNDIVKILYVPSLLPELLDDPAEYLPNKLPQHDVLAAIAIHEEILIELPEMINEAGGKSMIVPAEAPDWVSRWAKGKLKEASKKYEVEFAAPKPFCDLRFGIGPVTDEFIERFRIGYPQVEIEEDSGRIATATAKISAPCGNSHYVAHNLQGHSINDKLEFEVSHYWHAFPCTGSMKNDPELGGDTILHKGGQIHMNSFCRAAGVKRK</sequence>
<dbReference type="Proteomes" id="UP000319619">
    <property type="component" value="Unassembled WGS sequence"/>
</dbReference>
<dbReference type="EMBL" id="NJBN01000015">
    <property type="protein sequence ID" value="TKJ36859.1"/>
    <property type="molecule type" value="Genomic_DNA"/>
</dbReference>
<dbReference type="AlphaFoldDB" id="A0A532UPJ7"/>
<protein>
    <submittedName>
        <fullName evidence="1">Thymidylate synthase</fullName>
    </submittedName>
</protein>
<evidence type="ECO:0000313" key="2">
    <source>
        <dbReference type="Proteomes" id="UP000319619"/>
    </source>
</evidence>
<name>A0A532UPJ7_UNCL8</name>
<reference evidence="1 2" key="1">
    <citation type="submission" date="2017-06" db="EMBL/GenBank/DDBJ databases">
        <title>Novel microbial phyla capable of carbon fixation and sulfur reduction in deep-sea sediments.</title>
        <authorList>
            <person name="Huang J."/>
            <person name="Baker B."/>
            <person name="Wang Y."/>
        </authorList>
    </citation>
    <scope>NUCLEOTIDE SEQUENCE [LARGE SCALE GENOMIC DNA]</scope>
    <source>
        <strain evidence="1">B3_LCP</strain>
    </source>
</reference>
<dbReference type="Pfam" id="PF02593">
    <property type="entry name" value="DUF166"/>
    <property type="match status" value="1"/>
</dbReference>
<accession>A0A532UPJ7</accession>
<gene>
    <name evidence="1" type="ORF">CEE37_14845</name>
</gene>
<proteinExistence type="predicted"/>
<organism evidence="1 2">
    <name type="scientific">candidate division LCP-89 bacterium B3_LCP</name>
    <dbReference type="NCBI Taxonomy" id="2012998"/>
    <lineage>
        <taxon>Bacteria</taxon>
        <taxon>Pseudomonadati</taxon>
        <taxon>Bacteria division LCP-89</taxon>
    </lineage>
</organism>